<organism evidence="1 2">
    <name type="scientific">Pisum sativum</name>
    <name type="common">Garden pea</name>
    <name type="synonym">Lathyrus oleraceus</name>
    <dbReference type="NCBI Taxonomy" id="3888"/>
    <lineage>
        <taxon>Eukaryota</taxon>
        <taxon>Viridiplantae</taxon>
        <taxon>Streptophyta</taxon>
        <taxon>Embryophyta</taxon>
        <taxon>Tracheophyta</taxon>
        <taxon>Spermatophyta</taxon>
        <taxon>Magnoliopsida</taxon>
        <taxon>eudicotyledons</taxon>
        <taxon>Gunneridae</taxon>
        <taxon>Pentapetalae</taxon>
        <taxon>rosids</taxon>
        <taxon>fabids</taxon>
        <taxon>Fabales</taxon>
        <taxon>Fabaceae</taxon>
        <taxon>Papilionoideae</taxon>
        <taxon>50 kb inversion clade</taxon>
        <taxon>NPAAA clade</taxon>
        <taxon>Hologalegina</taxon>
        <taxon>IRL clade</taxon>
        <taxon>Fabeae</taxon>
        <taxon>Lathyrus</taxon>
    </lineage>
</organism>
<dbReference type="Gramene" id="Psat01G0285500-T1">
    <property type="protein sequence ID" value="KAI5444382.1"/>
    <property type="gene ID" value="KIW84_012855"/>
</dbReference>
<sequence length="203" mass="23323">MTSTNRSIIPKKKAKKIVICWKINQVVETRGEEASREQNGSPVEGTCGYLRLVMSGYARVGYRCRCAQAAMERRLSSKEAERQCLYQRAMLSRGLRGVLGQHDESCRKEHAIYLSKKFTDCETIHSLLGELDVLWHRLLADRDSICWFIPLCGFQDGSDQKTIKGSVLSDYLAQQPVEDYQPMKFEFPDEDISRCFNRKIESN</sequence>
<protein>
    <submittedName>
        <fullName evidence="1">Uncharacterized protein</fullName>
    </submittedName>
</protein>
<dbReference type="AlphaFoldDB" id="A0A9D5BIJ6"/>
<dbReference type="EMBL" id="JAMSHJ010000001">
    <property type="protein sequence ID" value="KAI5444382.1"/>
    <property type="molecule type" value="Genomic_DNA"/>
</dbReference>
<name>A0A9D5BIJ6_PEA</name>
<gene>
    <name evidence="1" type="ORF">KIW84_012855</name>
</gene>
<accession>A0A9D5BIJ6</accession>
<reference evidence="1 2" key="1">
    <citation type="journal article" date="2022" name="Nat. Genet.">
        <title>Improved pea reference genome and pan-genome highlight genomic features and evolutionary characteristics.</title>
        <authorList>
            <person name="Yang T."/>
            <person name="Liu R."/>
            <person name="Luo Y."/>
            <person name="Hu S."/>
            <person name="Wang D."/>
            <person name="Wang C."/>
            <person name="Pandey M.K."/>
            <person name="Ge S."/>
            <person name="Xu Q."/>
            <person name="Li N."/>
            <person name="Li G."/>
            <person name="Huang Y."/>
            <person name="Saxena R.K."/>
            <person name="Ji Y."/>
            <person name="Li M."/>
            <person name="Yan X."/>
            <person name="He Y."/>
            <person name="Liu Y."/>
            <person name="Wang X."/>
            <person name="Xiang C."/>
            <person name="Varshney R.K."/>
            <person name="Ding H."/>
            <person name="Gao S."/>
            <person name="Zong X."/>
        </authorList>
    </citation>
    <scope>NUCLEOTIDE SEQUENCE [LARGE SCALE GENOMIC DNA]</scope>
    <source>
        <strain evidence="1 2">cv. Zhongwan 6</strain>
    </source>
</reference>
<evidence type="ECO:0000313" key="1">
    <source>
        <dbReference type="EMBL" id="KAI5444382.1"/>
    </source>
</evidence>
<keyword evidence="2" id="KW-1185">Reference proteome</keyword>
<proteinExistence type="predicted"/>
<evidence type="ECO:0000313" key="2">
    <source>
        <dbReference type="Proteomes" id="UP001058974"/>
    </source>
</evidence>
<comment type="caution">
    <text evidence="1">The sequence shown here is derived from an EMBL/GenBank/DDBJ whole genome shotgun (WGS) entry which is preliminary data.</text>
</comment>
<dbReference type="Proteomes" id="UP001058974">
    <property type="component" value="Chromosome 1"/>
</dbReference>